<dbReference type="EMBL" id="JACJQB010000059">
    <property type="protein sequence ID" value="MBD2189897.1"/>
    <property type="molecule type" value="Genomic_DNA"/>
</dbReference>
<protein>
    <submittedName>
        <fullName evidence="1">Uncharacterized protein</fullName>
    </submittedName>
</protein>
<dbReference type="Proteomes" id="UP000642094">
    <property type="component" value="Unassembled WGS sequence"/>
</dbReference>
<proteinExistence type="predicted"/>
<sequence>MSITLEERVAILEAEITLIKNKVESPTATVKPWWEQITGTFADSPDYDKAMQLGKKYRESLRKTSTKSRKK</sequence>
<evidence type="ECO:0000313" key="2">
    <source>
        <dbReference type="Proteomes" id="UP000642094"/>
    </source>
</evidence>
<gene>
    <name evidence="1" type="ORF">H6F41_17335</name>
</gene>
<reference evidence="1 2" key="1">
    <citation type="journal article" date="2020" name="ISME J.">
        <title>Comparative genomics reveals insights into cyanobacterial evolution and habitat adaptation.</title>
        <authorList>
            <person name="Chen M.Y."/>
            <person name="Teng W.K."/>
            <person name="Zhao L."/>
            <person name="Hu C.X."/>
            <person name="Zhou Y.K."/>
            <person name="Han B.P."/>
            <person name="Song L.R."/>
            <person name="Shu W.S."/>
        </authorList>
    </citation>
    <scope>NUCLEOTIDE SEQUENCE [LARGE SCALE GENOMIC DNA]</scope>
    <source>
        <strain evidence="1 2">FACHB-723</strain>
    </source>
</reference>
<comment type="caution">
    <text evidence="1">The sequence shown here is derived from an EMBL/GenBank/DDBJ whole genome shotgun (WGS) entry which is preliminary data.</text>
</comment>
<accession>A0ABR8A3F0</accession>
<name>A0ABR8A3F0_9CYAN</name>
<keyword evidence="2" id="KW-1185">Reference proteome</keyword>
<organism evidence="1 2">
    <name type="scientific">Pseudanabaena mucicola FACHB-723</name>
    <dbReference type="NCBI Taxonomy" id="2692860"/>
    <lineage>
        <taxon>Bacteria</taxon>
        <taxon>Bacillati</taxon>
        <taxon>Cyanobacteriota</taxon>
        <taxon>Cyanophyceae</taxon>
        <taxon>Pseudanabaenales</taxon>
        <taxon>Pseudanabaenaceae</taxon>
        <taxon>Pseudanabaena</taxon>
    </lineage>
</organism>
<dbReference type="RefSeq" id="WP_190404709.1">
    <property type="nucleotide sequence ID" value="NZ_JACJQB010000059.1"/>
</dbReference>
<evidence type="ECO:0000313" key="1">
    <source>
        <dbReference type="EMBL" id="MBD2189897.1"/>
    </source>
</evidence>